<dbReference type="SUPFAM" id="SSF82199">
    <property type="entry name" value="SET domain"/>
    <property type="match status" value="1"/>
</dbReference>
<organism evidence="1 2">
    <name type="scientific">Lophiotrema nucula</name>
    <dbReference type="NCBI Taxonomy" id="690887"/>
    <lineage>
        <taxon>Eukaryota</taxon>
        <taxon>Fungi</taxon>
        <taxon>Dikarya</taxon>
        <taxon>Ascomycota</taxon>
        <taxon>Pezizomycotina</taxon>
        <taxon>Dothideomycetes</taxon>
        <taxon>Pleosporomycetidae</taxon>
        <taxon>Pleosporales</taxon>
        <taxon>Lophiotremataceae</taxon>
        <taxon>Lophiotrema</taxon>
    </lineage>
</organism>
<dbReference type="Proteomes" id="UP000799770">
    <property type="component" value="Unassembled WGS sequence"/>
</dbReference>
<gene>
    <name evidence="1" type="ORF">BDV96DRAFT_579294</name>
</gene>
<dbReference type="InterPro" id="IPR046341">
    <property type="entry name" value="SET_dom_sf"/>
</dbReference>
<proteinExistence type="predicted"/>
<dbReference type="AlphaFoldDB" id="A0A6A5Z0E7"/>
<evidence type="ECO:0000313" key="2">
    <source>
        <dbReference type="Proteomes" id="UP000799770"/>
    </source>
</evidence>
<name>A0A6A5Z0E7_9PLEO</name>
<keyword evidence="2" id="KW-1185">Reference proteome</keyword>
<sequence length="52" mass="5602">MPTQPDPQPLFRISKSTVNGQGMFAKTAIPAGTLIGQEDPLLVFDTRIGFQA</sequence>
<protein>
    <recommendedName>
        <fullName evidence="3">SET domain-containing protein</fullName>
    </recommendedName>
</protein>
<dbReference type="EMBL" id="ML977329">
    <property type="protein sequence ID" value="KAF2112870.1"/>
    <property type="molecule type" value="Genomic_DNA"/>
</dbReference>
<reference evidence="1" key="1">
    <citation type="journal article" date="2020" name="Stud. Mycol.">
        <title>101 Dothideomycetes genomes: a test case for predicting lifestyles and emergence of pathogens.</title>
        <authorList>
            <person name="Haridas S."/>
            <person name="Albert R."/>
            <person name="Binder M."/>
            <person name="Bloem J."/>
            <person name="Labutti K."/>
            <person name="Salamov A."/>
            <person name="Andreopoulos B."/>
            <person name="Baker S."/>
            <person name="Barry K."/>
            <person name="Bills G."/>
            <person name="Bluhm B."/>
            <person name="Cannon C."/>
            <person name="Castanera R."/>
            <person name="Culley D."/>
            <person name="Daum C."/>
            <person name="Ezra D."/>
            <person name="Gonzalez J."/>
            <person name="Henrissat B."/>
            <person name="Kuo A."/>
            <person name="Liang C."/>
            <person name="Lipzen A."/>
            <person name="Lutzoni F."/>
            <person name="Magnuson J."/>
            <person name="Mondo S."/>
            <person name="Nolan M."/>
            <person name="Ohm R."/>
            <person name="Pangilinan J."/>
            <person name="Park H.-J."/>
            <person name="Ramirez L."/>
            <person name="Alfaro M."/>
            <person name="Sun H."/>
            <person name="Tritt A."/>
            <person name="Yoshinaga Y."/>
            <person name="Zwiers L.-H."/>
            <person name="Turgeon B."/>
            <person name="Goodwin S."/>
            <person name="Spatafora J."/>
            <person name="Crous P."/>
            <person name="Grigoriev I."/>
        </authorList>
    </citation>
    <scope>NUCLEOTIDE SEQUENCE</scope>
    <source>
        <strain evidence="1">CBS 627.86</strain>
    </source>
</reference>
<accession>A0A6A5Z0E7</accession>
<evidence type="ECO:0000313" key="1">
    <source>
        <dbReference type="EMBL" id="KAF2112870.1"/>
    </source>
</evidence>
<evidence type="ECO:0008006" key="3">
    <source>
        <dbReference type="Google" id="ProtNLM"/>
    </source>
</evidence>